<comment type="similarity">
    <text evidence="2 9">Belongs to the FKBP-type PPIase family. Tig subfamily.</text>
</comment>
<dbReference type="InterPro" id="IPR001179">
    <property type="entry name" value="PPIase_FKBP_dom"/>
</dbReference>
<evidence type="ECO:0000256" key="8">
    <source>
        <dbReference type="ARBA" id="ARBA00029986"/>
    </source>
</evidence>
<keyword evidence="14" id="KW-1185">Reference proteome</keyword>
<dbReference type="GO" id="GO:0005737">
    <property type="term" value="C:cytoplasm"/>
    <property type="evidence" value="ECO:0007669"/>
    <property type="project" value="UniProtKB-SubCell"/>
</dbReference>
<dbReference type="SUPFAM" id="SSF109998">
    <property type="entry name" value="Triger factor/SurA peptide-binding domain-like"/>
    <property type="match status" value="1"/>
</dbReference>
<evidence type="ECO:0000256" key="5">
    <source>
        <dbReference type="ARBA" id="ARBA00023110"/>
    </source>
</evidence>
<keyword evidence="9" id="KW-0131">Cell cycle</keyword>
<dbReference type="InterPro" id="IPR046357">
    <property type="entry name" value="PPIase_dom_sf"/>
</dbReference>
<dbReference type="InterPro" id="IPR005215">
    <property type="entry name" value="Trig_fac"/>
</dbReference>
<dbReference type="NCBIfam" id="TIGR00115">
    <property type="entry name" value="tig"/>
    <property type="match status" value="1"/>
</dbReference>
<evidence type="ECO:0000256" key="2">
    <source>
        <dbReference type="ARBA" id="ARBA00005464"/>
    </source>
</evidence>
<dbReference type="HAMAP" id="MF_00303">
    <property type="entry name" value="Trigger_factor_Tig"/>
    <property type="match status" value="1"/>
</dbReference>
<dbReference type="InterPro" id="IPR037041">
    <property type="entry name" value="Trigger_fac_C_sf"/>
</dbReference>
<proteinExistence type="inferred from homology"/>
<evidence type="ECO:0000256" key="7">
    <source>
        <dbReference type="ARBA" id="ARBA00023235"/>
    </source>
</evidence>
<dbReference type="GO" id="GO:0043022">
    <property type="term" value="F:ribosome binding"/>
    <property type="evidence" value="ECO:0007669"/>
    <property type="project" value="TreeGrafter"/>
</dbReference>
<sequence length="412" mass="46141">MDIQITQKESAGAERHLEVSIPAEAVQAAEERTARRYASQARLPGFRPGKAPAAMVRKRFATEIRQDTLQTLVQEAYQQVMAQEKLEPITQPHIHDLKFEAGEPLTFTFHFEVRPEITLEKVEGFSVERPSSEVTEEMVQQQLDALRDQKASWAPVEEKPAPGDMVTVELATADEDGTMPAGKEYRITIGQQQAIPGIEELIMEAAPGQTVERAVKWPDDFPDEAQRGASKLSRVTVKEVKRKTAPVMDDAFARELGDFDSVDALTAAVREDLQANATREADAETRAKLLDAIIDANQFEIPPSWVKQLTQSYAQAYQIPEADHDRFAQEFRAIAERQVRRDMVVDSLAKQHGLSATEADVDEEVQTMAQARNVDPGQIYAALQKANRLNEIEHGITERKVFDWLKARNTLG</sequence>
<dbReference type="GO" id="GO:0051083">
    <property type="term" value="P:'de novo' cotranslational protein folding"/>
    <property type="evidence" value="ECO:0007669"/>
    <property type="project" value="TreeGrafter"/>
</dbReference>
<dbReference type="GO" id="GO:0015031">
    <property type="term" value="P:protein transport"/>
    <property type="evidence" value="ECO:0007669"/>
    <property type="project" value="UniProtKB-UniRule"/>
</dbReference>
<keyword evidence="7 9" id="KW-0413">Isomerase</keyword>
<reference evidence="13" key="1">
    <citation type="submission" date="2022-08" db="EMBL/GenBank/DDBJ databases">
        <title>Draft genome sequencing of Roseisolibacter agri AW1220.</title>
        <authorList>
            <person name="Tobiishi Y."/>
            <person name="Tonouchi A."/>
        </authorList>
    </citation>
    <scope>NUCLEOTIDE SEQUENCE</scope>
    <source>
        <strain evidence="13">AW1220</strain>
    </source>
</reference>
<evidence type="ECO:0000256" key="3">
    <source>
        <dbReference type="ARBA" id="ARBA00013194"/>
    </source>
</evidence>
<comment type="catalytic activity">
    <reaction evidence="1 9">
        <text>[protein]-peptidylproline (omega=180) = [protein]-peptidylproline (omega=0)</text>
        <dbReference type="Rhea" id="RHEA:16237"/>
        <dbReference type="Rhea" id="RHEA-COMP:10747"/>
        <dbReference type="Rhea" id="RHEA-COMP:10748"/>
        <dbReference type="ChEBI" id="CHEBI:83833"/>
        <dbReference type="ChEBI" id="CHEBI:83834"/>
        <dbReference type="EC" id="5.2.1.8"/>
    </reaction>
</comment>
<evidence type="ECO:0000256" key="4">
    <source>
        <dbReference type="ARBA" id="ARBA00016902"/>
    </source>
</evidence>
<dbReference type="SUPFAM" id="SSF54534">
    <property type="entry name" value="FKBP-like"/>
    <property type="match status" value="1"/>
</dbReference>
<keyword evidence="9" id="KW-0963">Cytoplasm</keyword>
<dbReference type="PANTHER" id="PTHR30560:SF3">
    <property type="entry name" value="TRIGGER FACTOR-LIKE PROTEIN TIG, CHLOROPLASTIC"/>
    <property type="match status" value="1"/>
</dbReference>
<dbReference type="InterPro" id="IPR036611">
    <property type="entry name" value="Trigger_fac_ribosome-bd_sf"/>
</dbReference>
<comment type="subcellular location">
    <subcellularLocation>
        <location evidence="9">Cytoplasm</location>
    </subcellularLocation>
    <text evidence="9">About half TF is bound to the ribosome near the polypeptide exit tunnel while the other half is free in the cytoplasm.</text>
</comment>
<evidence type="ECO:0000259" key="11">
    <source>
        <dbReference type="Pfam" id="PF05697"/>
    </source>
</evidence>
<evidence type="ECO:0000256" key="6">
    <source>
        <dbReference type="ARBA" id="ARBA00023186"/>
    </source>
</evidence>
<dbReference type="GO" id="GO:0044183">
    <property type="term" value="F:protein folding chaperone"/>
    <property type="evidence" value="ECO:0007669"/>
    <property type="project" value="TreeGrafter"/>
</dbReference>
<keyword evidence="9" id="KW-0132">Cell division</keyword>
<dbReference type="Pfam" id="PF00254">
    <property type="entry name" value="FKBP_C"/>
    <property type="match status" value="1"/>
</dbReference>
<evidence type="ECO:0000313" key="14">
    <source>
        <dbReference type="Proteomes" id="UP001161325"/>
    </source>
</evidence>
<dbReference type="Gene3D" id="1.10.3120.10">
    <property type="entry name" value="Trigger factor, C-terminal domain"/>
    <property type="match status" value="1"/>
</dbReference>
<evidence type="ECO:0000259" key="12">
    <source>
        <dbReference type="Pfam" id="PF05698"/>
    </source>
</evidence>
<dbReference type="Proteomes" id="UP001161325">
    <property type="component" value="Unassembled WGS sequence"/>
</dbReference>
<evidence type="ECO:0000259" key="10">
    <source>
        <dbReference type="Pfam" id="PF00254"/>
    </source>
</evidence>
<dbReference type="AlphaFoldDB" id="A0AA37QK61"/>
<keyword evidence="5 9" id="KW-0697">Rotamase</keyword>
<keyword evidence="6 9" id="KW-0143">Chaperone</keyword>
<organism evidence="13 14">
    <name type="scientific">Roseisolibacter agri</name>
    <dbReference type="NCBI Taxonomy" id="2014610"/>
    <lineage>
        <taxon>Bacteria</taxon>
        <taxon>Pseudomonadati</taxon>
        <taxon>Gemmatimonadota</taxon>
        <taxon>Gemmatimonadia</taxon>
        <taxon>Gemmatimonadales</taxon>
        <taxon>Gemmatimonadaceae</taxon>
        <taxon>Roseisolibacter</taxon>
    </lineage>
</organism>
<dbReference type="Pfam" id="PF05698">
    <property type="entry name" value="Trigger_C"/>
    <property type="match status" value="1"/>
</dbReference>
<dbReference type="EMBL" id="BRXS01000007">
    <property type="protein sequence ID" value="GLC28020.1"/>
    <property type="molecule type" value="Genomic_DNA"/>
</dbReference>
<comment type="caution">
    <text evidence="13">The sequence shown here is derived from an EMBL/GenBank/DDBJ whole genome shotgun (WGS) entry which is preliminary data.</text>
</comment>
<dbReference type="GO" id="GO:0043335">
    <property type="term" value="P:protein unfolding"/>
    <property type="evidence" value="ECO:0007669"/>
    <property type="project" value="TreeGrafter"/>
</dbReference>
<dbReference type="Pfam" id="PF05697">
    <property type="entry name" value="Trigger_N"/>
    <property type="match status" value="1"/>
</dbReference>
<gene>
    <name evidence="9 13" type="primary">tig</name>
    <name evidence="13" type="ORF">rosag_45330</name>
</gene>
<comment type="function">
    <text evidence="9">Involved in protein export. Acts as a chaperone by maintaining the newly synthesized protein in an open conformation. Functions as a peptidyl-prolyl cis-trans isomerase.</text>
</comment>
<dbReference type="EC" id="5.2.1.8" evidence="3 9"/>
<dbReference type="PANTHER" id="PTHR30560">
    <property type="entry name" value="TRIGGER FACTOR CHAPERONE AND PEPTIDYL-PROLYL CIS/TRANS ISOMERASE"/>
    <property type="match status" value="1"/>
</dbReference>
<dbReference type="GO" id="GO:0051301">
    <property type="term" value="P:cell division"/>
    <property type="evidence" value="ECO:0007669"/>
    <property type="project" value="UniProtKB-KW"/>
</dbReference>
<name>A0AA37QK61_9BACT</name>
<feature type="domain" description="Trigger factor ribosome-binding bacterial" evidence="11">
    <location>
        <begin position="4"/>
        <end position="146"/>
    </location>
</feature>
<evidence type="ECO:0000256" key="9">
    <source>
        <dbReference type="HAMAP-Rule" id="MF_00303"/>
    </source>
</evidence>
<dbReference type="InterPro" id="IPR027304">
    <property type="entry name" value="Trigger_fact/SurA_dom_sf"/>
</dbReference>
<dbReference type="PIRSF" id="PIRSF003095">
    <property type="entry name" value="Trigger_factor"/>
    <property type="match status" value="1"/>
</dbReference>
<accession>A0AA37QK61</accession>
<dbReference type="Gene3D" id="3.30.70.1050">
    <property type="entry name" value="Trigger factor ribosome-binding domain"/>
    <property type="match status" value="1"/>
</dbReference>
<dbReference type="InterPro" id="IPR008880">
    <property type="entry name" value="Trigger_fac_C"/>
</dbReference>
<dbReference type="RefSeq" id="WP_284352446.1">
    <property type="nucleotide sequence ID" value="NZ_BRXS01000007.1"/>
</dbReference>
<feature type="domain" description="PPIase FKBP-type" evidence="10">
    <location>
        <begin position="158"/>
        <end position="228"/>
    </location>
</feature>
<dbReference type="SUPFAM" id="SSF102735">
    <property type="entry name" value="Trigger factor ribosome-binding domain"/>
    <property type="match status" value="1"/>
</dbReference>
<dbReference type="InterPro" id="IPR008881">
    <property type="entry name" value="Trigger_fac_ribosome-bd_bac"/>
</dbReference>
<feature type="domain" description="Trigger factor C-terminal" evidence="12">
    <location>
        <begin position="261"/>
        <end position="406"/>
    </location>
</feature>
<protein>
    <recommendedName>
        <fullName evidence="4 9">Trigger factor</fullName>
        <shortName evidence="9">TF</shortName>
        <ecNumber evidence="3 9">5.2.1.8</ecNumber>
    </recommendedName>
    <alternativeName>
        <fullName evidence="8 9">PPIase</fullName>
    </alternativeName>
</protein>
<evidence type="ECO:0000256" key="1">
    <source>
        <dbReference type="ARBA" id="ARBA00000971"/>
    </source>
</evidence>
<dbReference type="GO" id="GO:0003755">
    <property type="term" value="F:peptidyl-prolyl cis-trans isomerase activity"/>
    <property type="evidence" value="ECO:0007669"/>
    <property type="project" value="UniProtKB-UniRule"/>
</dbReference>
<evidence type="ECO:0000313" key="13">
    <source>
        <dbReference type="EMBL" id="GLC28020.1"/>
    </source>
</evidence>
<dbReference type="Gene3D" id="3.10.50.40">
    <property type="match status" value="1"/>
</dbReference>
<comment type="domain">
    <text evidence="9">Consists of 3 domains; the N-terminus binds the ribosome, the middle domain has PPIase activity, while the C-terminus has intrinsic chaperone activity on its own.</text>
</comment>